<comment type="caution">
    <text evidence="1">The sequence shown here is derived from an EMBL/GenBank/DDBJ whole genome shotgun (WGS) entry which is preliminary data.</text>
</comment>
<accession>A0A060S1R4</accession>
<dbReference type="OrthoDB" id="2740303at2759"/>
<protein>
    <submittedName>
        <fullName evidence="1">Uncharacterized protein</fullName>
    </submittedName>
</protein>
<reference evidence="1" key="1">
    <citation type="submission" date="2014-01" db="EMBL/GenBank/DDBJ databases">
        <title>The genome of the white-rot fungus Pycnoporus cinnabarinus: a basidiomycete model with a versatile arsenal for lignocellulosic biomass breakdown.</title>
        <authorList>
            <person name="Levasseur A."/>
            <person name="Lomascolo A."/>
            <person name="Ruiz-Duenas F.J."/>
            <person name="Uzan E."/>
            <person name="Piumi F."/>
            <person name="Kues U."/>
            <person name="Ram A.F.J."/>
            <person name="Murat C."/>
            <person name="Haon M."/>
            <person name="Benoit I."/>
            <person name="Arfi Y."/>
            <person name="Chevret D."/>
            <person name="Drula E."/>
            <person name="Kwon M.J."/>
            <person name="Gouret P."/>
            <person name="Lesage-Meessen L."/>
            <person name="Lombard V."/>
            <person name="Mariette J."/>
            <person name="Noirot C."/>
            <person name="Park J."/>
            <person name="Patyshakuliyeva A."/>
            <person name="Wieneger R.A.B."/>
            <person name="Wosten H.A.B."/>
            <person name="Martin F."/>
            <person name="Coutinho P.M."/>
            <person name="de Vries R."/>
            <person name="Martinez A.T."/>
            <person name="Klopp C."/>
            <person name="Pontarotti P."/>
            <person name="Henrissat B."/>
            <person name="Record E."/>
        </authorList>
    </citation>
    <scope>NUCLEOTIDE SEQUENCE [LARGE SCALE GENOMIC DNA]</scope>
    <source>
        <strain evidence="1">BRFM137</strain>
    </source>
</reference>
<proteinExistence type="predicted"/>
<sequence length="204" mass="23595">MARIASLSTSFSHTIIQQDVEDHQTESPDTYYAYCAQAWDEIATTEASSLNDEIRNIKDGFRAISTYLSKLDKRSKPILRVFFRGPQAGTWSGRWYELRRKFDDFLDESRTKFVAIIENNAFVESGSLNALKKELMKFTKLLGHKRDVAASMRKKFERISDDIKVFKDELQQRLESDKMPSQELHDNLAKTLNEISSLEDRLAT</sequence>
<keyword evidence="2" id="KW-1185">Reference proteome</keyword>
<organism evidence="1 2">
    <name type="scientific">Pycnoporus cinnabarinus</name>
    <name type="common">Cinnabar-red polypore</name>
    <name type="synonym">Trametes cinnabarina</name>
    <dbReference type="NCBI Taxonomy" id="5643"/>
    <lineage>
        <taxon>Eukaryota</taxon>
        <taxon>Fungi</taxon>
        <taxon>Dikarya</taxon>
        <taxon>Basidiomycota</taxon>
        <taxon>Agaricomycotina</taxon>
        <taxon>Agaricomycetes</taxon>
        <taxon>Polyporales</taxon>
        <taxon>Polyporaceae</taxon>
        <taxon>Trametes</taxon>
    </lineage>
</organism>
<dbReference type="HOGENOM" id="CLU_1090464_0_0_1"/>
<name>A0A060S1R4_PYCCI</name>
<dbReference type="AlphaFoldDB" id="A0A060S1R4"/>
<evidence type="ECO:0000313" key="2">
    <source>
        <dbReference type="Proteomes" id="UP000029665"/>
    </source>
</evidence>
<dbReference type="EMBL" id="CCBP010000009">
    <property type="protein sequence ID" value="CDO68235.1"/>
    <property type="molecule type" value="Genomic_DNA"/>
</dbReference>
<gene>
    <name evidence="1" type="ORF">BN946_scf184784.g4</name>
</gene>
<dbReference type="Proteomes" id="UP000029665">
    <property type="component" value="Unassembled WGS sequence"/>
</dbReference>
<evidence type="ECO:0000313" key="1">
    <source>
        <dbReference type="EMBL" id="CDO68235.1"/>
    </source>
</evidence>